<gene>
    <name evidence="1" type="ORF">WICANDRAFT_84219</name>
</gene>
<evidence type="ECO:0000313" key="2">
    <source>
        <dbReference type="Proteomes" id="UP000094112"/>
    </source>
</evidence>
<dbReference type="EMBL" id="KV454210">
    <property type="protein sequence ID" value="ODQ60339.1"/>
    <property type="molecule type" value="Genomic_DNA"/>
</dbReference>
<sequence length="53" mass="6294">MLLHLHTFLLDNLDKTNRYQQFNKKLVGIHGVQLYPGLMVTVHIHLRNQDEKL</sequence>
<name>A0A1E3P4B6_WICAA</name>
<dbReference type="GeneID" id="30202916"/>
<proteinExistence type="predicted"/>
<dbReference type="Proteomes" id="UP000094112">
    <property type="component" value="Unassembled WGS sequence"/>
</dbReference>
<evidence type="ECO:0000313" key="1">
    <source>
        <dbReference type="EMBL" id="ODQ60339.1"/>
    </source>
</evidence>
<dbReference type="RefSeq" id="XP_019039546.1">
    <property type="nucleotide sequence ID" value="XM_019185670.1"/>
</dbReference>
<protein>
    <submittedName>
        <fullName evidence="1">Uncharacterized protein</fullName>
    </submittedName>
</protein>
<dbReference type="AlphaFoldDB" id="A0A1E3P4B6"/>
<reference evidence="1 2" key="1">
    <citation type="journal article" date="2016" name="Proc. Natl. Acad. Sci. U.S.A.">
        <title>Comparative genomics of biotechnologically important yeasts.</title>
        <authorList>
            <person name="Riley R."/>
            <person name="Haridas S."/>
            <person name="Wolfe K.H."/>
            <person name="Lopes M.R."/>
            <person name="Hittinger C.T."/>
            <person name="Goeker M."/>
            <person name="Salamov A.A."/>
            <person name="Wisecaver J.H."/>
            <person name="Long T.M."/>
            <person name="Calvey C.H."/>
            <person name="Aerts A.L."/>
            <person name="Barry K.W."/>
            <person name="Choi C."/>
            <person name="Clum A."/>
            <person name="Coughlan A.Y."/>
            <person name="Deshpande S."/>
            <person name="Douglass A.P."/>
            <person name="Hanson S.J."/>
            <person name="Klenk H.-P."/>
            <person name="LaButti K.M."/>
            <person name="Lapidus A."/>
            <person name="Lindquist E.A."/>
            <person name="Lipzen A.M."/>
            <person name="Meier-Kolthoff J.P."/>
            <person name="Ohm R.A."/>
            <person name="Otillar R.P."/>
            <person name="Pangilinan J.L."/>
            <person name="Peng Y."/>
            <person name="Rokas A."/>
            <person name="Rosa C.A."/>
            <person name="Scheuner C."/>
            <person name="Sibirny A.A."/>
            <person name="Slot J.C."/>
            <person name="Stielow J.B."/>
            <person name="Sun H."/>
            <person name="Kurtzman C.P."/>
            <person name="Blackwell M."/>
            <person name="Grigoriev I.V."/>
            <person name="Jeffries T.W."/>
        </authorList>
    </citation>
    <scope>NUCLEOTIDE SEQUENCE [LARGE SCALE GENOMIC DNA]</scope>
    <source>
        <strain evidence="2">ATCC 58044 / CBS 1984 / NCYC 433 / NRRL Y-366-8</strain>
    </source>
</reference>
<keyword evidence="2" id="KW-1185">Reference proteome</keyword>
<accession>A0A1E3P4B6</accession>
<organism evidence="1 2">
    <name type="scientific">Wickerhamomyces anomalus (strain ATCC 58044 / CBS 1984 / NCYC 433 / NRRL Y-366-8)</name>
    <name type="common">Yeast</name>
    <name type="synonym">Hansenula anomala</name>
    <dbReference type="NCBI Taxonomy" id="683960"/>
    <lineage>
        <taxon>Eukaryota</taxon>
        <taxon>Fungi</taxon>
        <taxon>Dikarya</taxon>
        <taxon>Ascomycota</taxon>
        <taxon>Saccharomycotina</taxon>
        <taxon>Saccharomycetes</taxon>
        <taxon>Phaffomycetales</taxon>
        <taxon>Wickerhamomycetaceae</taxon>
        <taxon>Wickerhamomyces</taxon>
    </lineage>
</organism>